<feature type="transmembrane region" description="Helical" evidence="13">
    <location>
        <begin position="183"/>
        <end position="203"/>
    </location>
</feature>
<keyword evidence="6" id="KW-0410">Iron transport</keyword>
<dbReference type="Pfam" id="PF03239">
    <property type="entry name" value="FTR1"/>
    <property type="match status" value="1"/>
</dbReference>
<feature type="transmembrane region" description="Helical" evidence="13">
    <location>
        <begin position="70"/>
        <end position="90"/>
    </location>
</feature>
<evidence type="ECO:0000256" key="6">
    <source>
        <dbReference type="ARBA" id="ARBA00022496"/>
    </source>
</evidence>
<dbReference type="EMBL" id="UGET01000006">
    <property type="protein sequence ID" value="STN25384.1"/>
    <property type="molecule type" value="Genomic_DNA"/>
</dbReference>
<evidence type="ECO:0000256" key="5">
    <source>
        <dbReference type="ARBA" id="ARBA00021138"/>
    </source>
</evidence>
<keyword evidence="6" id="KW-0406">Ion transport</keyword>
<dbReference type="NCBIfam" id="TIGR00145">
    <property type="entry name" value="EfeU/Ftr1 family ferrous iron transporter subunit"/>
    <property type="match status" value="1"/>
</dbReference>
<comment type="subcellular location">
    <subcellularLocation>
        <location evidence="2">Membrane</location>
        <topology evidence="2">Multi-pass membrane protein</topology>
    </subcellularLocation>
</comment>
<accession>A0A377F5X8</accession>
<dbReference type="GO" id="GO:0015093">
    <property type="term" value="F:ferrous iron transmembrane transporter activity"/>
    <property type="evidence" value="ECO:0007669"/>
    <property type="project" value="TreeGrafter"/>
</dbReference>
<dbReference type="Proteomes" id="UP000254255">
    <property type="component" value="Unassembled WGS sequence"/>
</dbReference>
<evidence type="ECO:0000256" key="7">
    <source>
        <dbReference type="ARBA" id="ARBA00022692"/>
    </source>
</evidence>
<dbReference type="InterPro" id="IPR004923">
    <property type="entry name" value="FTR1/Fip1/EfeU"/>
</dbReference>
<evidence type="ECO:0000256" key="4">
    <source>
        <dbReference type="ARBA" id="ARBA00011401"/>
    </source>
</evidence>
<dbReference type="PANTHER" id="PTHR31632">
    <property type="entry name" value="IRON TRANSPORTER FTH1"/>
    <property type="match status" value="1"/>
</dbReference>
<evidence type="ECO:0000256" key="11">
    <source>
        <dbReference type="ARBA" id="ARBA00032812"/>
    </source>
</evidence>
<gene>
    <name evidence="14" type="primary">efeU</name>
    <name evidence="14" type="ORF">NCTC13148_05786</name>
</gene>
<evidence type="ECO:0000313" key="14">
    <source>
        <dbReference type="EMBL" id="STN25384.1"/>
    </source>
</evidence>
<evidence type="ECO:0000256" key="12">
    <source>
        <dbReference type="ARBA" id="ARBA00033458"/>
    </source>
</evidence>
<dbReference type="InterPro" id="IPR005217">
    <property type="entry name" value="EfeU/FTR1-like"/>
</dbReference>
<evidence type="ECO:0000256" key="13">
    <source>
        <dbReference type="SAM" id="Phobius"/>
    </source>
</evidence>
<keyword evidence="8 13" id="KW-1133">Transmembrane helix</keyword>
<organism evidence="14 15">
    <name type="scientific">Escherichia coli</name>
    <dbReference type="NCBI Taxonomy" id="562"/>
    <lineage>
        <taxon>Bacteria</taxon>
        <taxon>Pseudomonadati</taxon>
        <taxon>Pseudomonadota</taxon>
        <taxon>Gammaproteobacteria</taxon>
        <taxon>Enterobacterales</taxon>
        <taxon>Enterobacteriaceae</taxon>
        <taxon>Escherichia</taxon>
    </lineage>
</organism>
<dbReference type="PANTHER" id="PTHR31632:SF2">
    <property type="entry name" value="PLASMA MEMBRANE IRON PERMEASE"/>
    <property type="match status" value="1"/>
</dbReference>
<evidence type="ECO:0000256" key="8">
    <source>
        <dbReference type="ARBA" id="ARBA00022989"/>
    </source>
</evidence>
<dbReference type="AlphaFoldDB" id="A0A377F5X8"/>
<feature type="transmembrane region" description="Helical" evidence="13">
    <location>
        <begin position="148"/>
        <end position="171"/>
    </location>
</feature>
<feature type="transmembrane region" description="Helical" evidence="13">
    <location>
        <begin position="38"/>
        <end position="58"/>
    </location>
</feature>
<keyword evidence="9" id="KW-0408">Iron</keyword>
<keyword evidence="6" id="KW-0813">Transport</keyword>
<keyword evidence="7 13" id="KW-0812">Transmembrane</keyword>
<reference evidence="14 15" key="1">
    <citation type="submission" date="2018-06" db="EMBL/GenBank/DDBJ databases">
        <authorList>
            <consortium name="Pathogen Informatics"/>
            <person name="Doyle S."/>
        </authorList>
    </citation>
    <scope>NUCLEOTIDE SEQUENCE [LARGE SCALE GENOMIC DNA]</scope>
    <source>
        <strain evidence="14 15">NCTC13148</strain>
    </source>
</reference>
<dbReference type="NCBIfam" id="NF041756">
    <property type="entry name" value="EfeU"/>
    <property type="match status" value="1"/>
</dbReference>
<comment type="subunit">
    <text evidence="4">Part of a ferrous iron transporter composed of EfeU, EfeO and EfeB.</text>
</comment>
<feature type="transmembrane region" description="Helical" evidence="13">
    <location>
        <begin position="248"/>
        <end position="267"/>
    </location>
</feature>
<evidence type="ECO:0000256" key="3">
    <source>
        <dbReference type="ARBA" id="ARBA00008333"/>
    </source>
</evidence>
<keyword evidence="10 13" id="KW-0472">Membrane</keyword>
<evidence type="ECO:0000256" key="9">
    <source>
        <dbReference type="ARBA" id="ARBA00023004"/>
    </source>
</evidence>
<comment type="function">
    <text evidence="1">Uptake of Fe(2+) ions across the membrane.</text>
</comment>
<dbReference type="InterPro" id="IPR036259">
    <property type="entry name" value="MFS_trans_sf"/>
</dbReference>
<evidence type="ECO:0000256" key="1">
    <source>
        <dbReference type="ARBA" id="ARBA00003776"/>
    </source>
</evidence>
<sequence length="296" mass="32946">MFVPFLIMLREGLEAALIVSLIASYLKRTQRGRWIGVMWIGVLLAAALCLGLGIFINETTGEFPQKEQELFEGIVAVIAVVILTWMVFWMRKVSRNVKVQLEQAVDSALQRGNHHGWALVMMVFFAVAREGLESVFFLLAAFQQDVGIWPPLGAMLGLATAVVLGFLLYWGGIRLNLGAFFKWTSLFILFVAAGLAAGAIRAFHEAGLWNHFQEIAFDMSAVLSTHSLFGTLMEGIFGYQEAPSVSEVAVWFIYLIPALVHLLYHHAQGRQRLAPRNKYDANSCLVTTYFKGIVSS</sequence>
<protein>
    <recommendedName>
        <fullName evidence="5">Ferrous iron permease EfeU</fullName>
    </recommendedName>
    <alternativeName>
        <fullName evidence="11">Fe(2+) ion permease EfeU</fullName>
    </alternativeName>
    <alternativeName>
        <fullName evidence="12">Ferrous iron uptake protein</fullName>
    </alternativeName>
</protein>
<comment type="similarity">
    <text evidence="3">Belongs to the oxidase-dependent Fe transporter (OFeT) (TC 9.A.10.1) family.</text>
</comment>
<evidence type="ECO:0000256" key="10">
    <source>
        <dbReference type="ARBA" id="ARBA00023136"/>
    </source>
</evidence>
<dbReference type="SUPFAM" id="SSF103473">
    <property type="entry name" value="MFS general substrate transporter"/>
    <property type="match status" value="1"/>
</dbReference>
<proteinExistence type="inferred from homology"/>
<dbReference type="GO" id="GO:0033573">
    <property type="term" value="C:high-affinity iron permease complex"/>
    <property type="evidence" value="ECO:0007669"/>
    <property type="project" value="InterPro"/>
</dbReference>
<evidence type="ECO:0000256" key="2">
    <source>
        <dbReference type="ARBA" id="ARBA00004141"/>
    </source>
</evidence>
<feature type="transmembrane region" description="Helical" evidence="13">
    <location>
        <begin position="117"/>
        <end position="142"/>
    </location>
</feature>
<evidence type="ECO:0000313" key="15">
    <source>
        <dbReference type="Proteomes" id="UP000254255"/>
    </source>
</evidence>
<name>A0A377F5X8_ECOLX</name>